<gene>
    <name evidence="10" type="ORF">FKX85_08105</name>
</gene>
<keyword evidence="11" id="KW-1185">Reference proteome</keyword>
<evidence type="ECO:0000256" key="8">
    <source>
        <dbReference type="ARBA" id="ARBA00023136"/>
    </source>
</evidence>
<evidence type="ECO:0000256" key="1">
    <source>
        <dbReference type="ARBA" id="ARBA00022448"/>
    </source>
</evidence>
<keyword evidence="7 9" id="KW-1133">Transmembrane helix</keyword>
<evidence type="ECO:0000256" key="3">
    <source>
        <dbReference type="ARBA" id="ARBA00022519"/>
    </source>
</evidence>
<feature type="transmembrane region" description="Helical" evidence="9">
    <location>
        <begin position="131"/>
        <end position="155"/>
    </location>
</feature>
<keyword evidence="6" id="KW-0769">Symport</keyword>
<evidence type="ECO:0000256" key="4">
    <source>
        <dbReference type="ARBA" id="ARBA00022597"/>
    </source>
</evidence>
<dbReference type="AlphaFoldDB" id="A0A514CGU4"/>
<evidence type="ECO:0000313" key="11">
    <source>
        <dbReference type="Proteomes" id="UP000316614"/>
    </source>
</evidence>
<evidence type="ECO:0000256" key="2">
    <source>
        <dbReference type="ARBA" id="ARBA00022475"/>
    </source>
</evidence>
<reference evidence="10 11" key="1">
    <citation type="submission" date="2019-06" db="EMBL/GenBank/DDBJ databases">
        <title>Echinicola alkalisoli sp. nov. isolated from saline soil.</title>
        <authorList>
            <person name="Sun J.-Q."/>
            <person name="Xu L."/>
        </authorList>
    </citation>
    <scope>NUCLEOTIDE SEQUENCE [LARGE SCALE GENOMIC DNA]</scope>
    <source>
        <strain evidence="10 11">LN3S3</strain>
    </source>
</reference>
<dbReference type="Pfam" id="PF06379">
    <property type="entry name" value="RhaT"/>
    <property type="match status" value="1"/>
</dbReference>
<keyword evidence="4" id="KW-0762">Sugar transport</keyword>
<dbReference type="GO" id="GO:0015293">
    <property type="term" value="F:symporter activity"/>
    <property type="evidence" value="ECO:0007669"/>
    <property type="project" value="UniProtKB-KW"/>
</dbReference>
<evidence type="ECO:0000256" key="9">
    <source>
        <dbReference type="SAM" id="Phobius"/>
    </source>
</evidence>
<protein>
    <submittedName>
        <fullName evidence="10">Rhamnose:proton symporter</fullName>
    </submittedName>
</protein>
<feature type="transmembrane region" description="Helical" evidence="9">
    <location>
        <begin position="74"/>
        <end position="92"/>
    </location>
</feature>
<sequence>MSVIGGVMFHAVGASFAALCYTPQKKVTNWSWQTYWLAQAFFCWFLLPIVGAWLTIPELMKVLEEAPTDAMWKAFGLGMAYGVGGTAFGIAIRYIGFSLTYAISIGISCVVGTLLPPLVKGELSAVLQQEGASWIVIGMVLGVLGIALCGLAGRYKELDLAKLDKSAESNFSVSKGLPLCILAGVLSALYGFSIDQGQPIADVAVKYGAGGFQSNVIYIFSNTGAFIVTLAYCLSLHRKQRTFGEFTERAKSPLTKNYLFAIMTGLMWYSQFFFYGLGHVQMGDYKFTSWAVHMIMLVMFSTVAGLVMKEWIHAKGKTIWALVLALAVLLVAVLALTVGNAIGG</sequence>
<feature type="transmembrane region" description="Helical" evidence="9">
    <location>
        <begin position="258"/>
        <end position="278"/>
    </location>
</feature>
<dbReference type="Proteomes" id="UP000316614">
    <property type="component" value="Chromosome"/>
</dbReference>
<dbReference type="RefSeq" id="WP_141614252.1">
    <property type="nucleotide sequence ID" value="NZ_CP041253.1"/>
</dbReference>
<dbReference type="KEGG" id="echi:FKX85_08105"/>
<name>A0A514CGU4_9BACT</name>
<feature type="transmembrane region" description="Helical" evidence="9">
    <location>
        <begin position="216"/>
        <end position="237"/>
    </location>
</feature>
<keyword evidence="1" id="KW-0813">Transport</keyword>
<evidence type="ECO:0000313" key="10">
    <source>
        <dbReference type="EMBL" id="QDH79000.1"/>
    </source>
</evidence>
<organism evidence="10 11">
    <name type="scientific">Echinicola soli</name>
    <dbReference type="NCBI Taxonomy" id="2591634"/>
    <lineage>
        <taxon>Bacteria</taxon>
        <taxon>Pseudomonadati</taxon>
        <taxon>Bacteroidota</taxon>
        <taxon>Cytophagia</taxon>
        <taxon>Cytophagales</taxon>
        <taxon>Cyclobacteriaceae</taxon>
        <taxon>Echinicola</taxon>
    </lineage>
</organism>
<feature type="transmembrane region" description="Helical" evidence="9">
    <location>
        <begin position="35"/>
        <end position="54"/>
    </location>
</feature>
<feature type="transmembrane region" description="Helical" evidence="9">
    <location>
        <begin position="319"/>
        <end position="342"/>
    </location>
</feature>
<evidence type="ECO:0000256" key="5">
    <source>
        <dbReference type="ARBA" id="ARBA00022692"/>
    </source>
</evidence>
<dbReference type="InterPro" id="IPR004673">
    <property type="entry name" value="L-rhamnose-proton_sym_RhaT"/>
</dbReference>
<proteinExistence type="predicted"/>
<dbReference type="GO" id="GO:0015153">
    <property type="term" value="F:rhamnose transmembrane transporter activity"/>
    <property type="evidence" value="ECO:0007669"/>
    <property type="project" value="InterPro"/>
</dbReference>
<evidence type="ECO:0000256" key="6">
    <source>
        <dbReference type="ARBA" id="ARBA00022847"/>
    </source>
</evidence>
<feature type="transmembrane region" description="Helical" evidence="9">
    <location>
        <begin position="290"/>
        <end position="307"/>
    </location>
</feature>
<keyword evidence="2" id="KW-1003">Cell membrane</keyword>
<dbReference type="GO" id="GO:0016020">
    <property type="term" value="C:membrane"/>
    <property type="evidence" value="ECO:0007669"/>
    <property type="project" value="InterPro"/>
</dbReference>
<accession>A0A514CGU4</accession>
<keyword evidence="3" id="KW-0997">Cell inner membrane</keyword>
<keyword evidence="5 9" id="KW-0812">Transmembrane</keyword>
<feature type="transmembrane region" description="Helical" evidence="9">
    <location>
        <begin position="176"/>
        <end position="194"/>
    </location>
</feature>
<keyword evidence="8 9" id="KW-0472">Membrane</keyword>
<feature type="transmembrane region" description="Helical" evidence="9">
    <location>
        <begin position="99"/>
        <end position="119"/>
    </location>
</feature>
<dbReference type="OrthoDB" id="9790043at2"/>
<feature type="transmembrane region" description="Helical" evidence="9">
    <location>
        <begin position="6"/>
        <end position="23"/>
    </location>
</feature>
<dbReference type="EMBL" id="CP041253">
    <property type="protein sequence ID" value="QDH79000.1"/>
    <property type="molecule type" value="Genomic_DNA"/>
</dbReference>
<evidence type="ECO:0000256" key="7">
    <source>
        <dbReference type="ARBA" id="ARBA00022989"/>
    </source>
</evidence>